<keyword evidence="2" id="KW-1185">Reference proteome</keyword>
<protein>
    <submittedName>
        <fullName evidence="1">Uncharacterized protein</fullName>
    </submittedName>
</protein>
<name>A0ACC7S9V8_DOLFA</name>
<gene>
    <name evidence="1" type="ORF">FJR39_20120</name>
</gene>
<organism evidence="1 2">
    <name type="scientific">Dolichospermum flos-aquae UHCC 0037</name>
    <dbReference type="NCBI Taxonomy" id="2590026"/>
    <lineage>
        <taxon>Bacteria</taxon>
        <taxon>Bacillati</taxon>
        <taxon>Cyanobacteriota</taxon>
        <taxon>Cyanophyceae</taxon>
        <taxon>Nostocales</taxon>
        <taxon>Aphanizomenonaceae</taxon>
        <taxon>Dolichospermum</taxon>
    </lineage>
</organism>
<sequence length="67" mass="7465">MFTYLHSHYCDRSYSDFQSYKVHLSPLIAPPSIPPQRGEEKDKLLILEGVGGGVLVPGLMTICCNIQ</sequence>
<dbReference type="Proteomes" id="UP001517388">
    <property type="component" value="Unassembled WGS sequence"/>
</dbReference>
<reference evidence="2" key="1">
    <citation type="journal article" date="2020" name="Toxins">
        <title>Phylogenomic Analysis of Secondary Metabolism in the Toxic Cyanobacterial Genera Anabaena, Dolichospermum and Aphanizomenon.</title>
        <authorList>
            <person name="Oesterholm J."/>
            <person name="Popin R.V."/>
            <person name="Fewer D.P."/>
            <person name="Sivonen K."/>
        </authorList>
    </citation>
    <scope>NUCLEOTIDE SEQUENCE [LARGE SCALE GENOMIC DNA]</scope>
    <source>
        <strain evidence="2">UHCC 0037</strain>
    </source>
</reference>
<proteinExistence type="predicted"/>
<accession>A0ACC7S9V8</accession>
<comment type="caution">
    <text evidence="1">The sequence shown here is derived from an EMBL/GenBank/DDBJ whole genome shotgun (WGS) entry which is preliminary data.</text>
</comment>
<evidence type="ECO:0000313" key="2">
    <source>
        <dbReference type="Proteomes" id="UP001517388"/>
    </source>
</evidence>
<dbReference type="EMBL" id="VILF01000005">
    <property type="protein sequence ID" value="MTJ45308.1"/>
    <property type="molecule type" value="Genomic_DNA"/>
</dbReference>
<evidence type="ECO:0000313" key="1">
    <source>
        <dbReference type="EMBL" id="MTJ45308.1"/>
    </source>
</evidence>